<dbReference type="EMBL" id="BRPL01000002">
    <property type="protein sequence ID" value="GLB46276.1"/>
    <property type="molecule type" value="Genomic_DNA"/>
</dbReference>
<name>A0A9W6B0D9_9LACO</name>
<sequence length="109" mass="13145">MYQLRIYTIKNKKYAEEYMQKHWKKHLISLPKFNIHVHNVFIENNKEENTRIFALVSSNDNLHELNQKYMHSKEFLDDMKGFNMDAILNVQDIDLGESKELNQMIKNSK</sequence>
<organism evidence="1 2">
    <name type="scientific">Philodulcilactobacillus myokoensis</name>
    <dbReference type="NCBI Taxonomy" id="2929573"/>
    <lineage>
        <taxon>Bacteria</taxon>
        <taxon>Bacillati</taxon>
        <taxon>Bacillota</taxon>
        <taxon>Bacilli</taxon>
        <taxon>Lactobacillales</taxon>
        <taxon>Lactobacillaceae</taxon>
        <taxon>Philodulcilactobacillus</taxon>
    </lineage>
</organism>
<comment type="caution">
    <text evidence="1">The sequence shown here is derived from an EMBL/GenBank/DDBJ whole genome shotgun (WGS) entry which is preliminary data.</text>
</comment>
<dbReference type="Proteomes" id="UP001144204">
    <property type="component" value="Unassembled WGS sequence"/>
</dbReference>
<accession>A0A9W6B0D9</accession>
<reference evidence="1" key="2">
    <citation type="journal article" date="2023" name="PLoS ONE">
        <title>Philodulcilactobacillus myokoensis gen. nov., sp. nov., a fructophilic, acidophilic, and agar-phobic lactic acid bacterium isolated from fermented vegetable extracts.</title>
        <authorList>
            <person name="Kouya T."/>
            <person name="Ishiyama Y."/>
            <person name="Ohashi S."/>
            <person name="Kumakubo R."/>
            <person name="Yamazaki T."/>
            <person name="Otaki T."/>
        </authorList>
    </citation>
    <scope>NUCLEOTIDE SEQUENCE</scope>
    <source>
        <strain evidence="1">WR16-4</strain>
    </source>
</reference>
<reference evidence="1" key="1">
    <citation type="submission" date="2022-07" db="EMBL/GenBank/DDBJ databases">
        <authorList>
            <person name="Kouya T."/>
            <person name="Ishiyama Y."/>
        </authorList>
    </citation>
    <scope>NUCLEOTIDE SEQUENCE</scope>
    <source>
        <strain evidence="1">WR16-4</strain>
    </source>
</reference>
<evidence type="ECO:0008006" key="3">
    <source>
        <dbReference type="Google" id="ProtNLM"/>
    </source>
</evidence>
<protein>
    <recommendedName>
        <fullName evidence="3">NIPSNAP domain-containing protein</fullName>
    </recommendedName>
</protein>
<dbReference type="RefSeq" id="WP_286135733.1">
    <property type="nucleotide sequence ID" value="NZ_BRPL01000002.1"/>
</dbReference>
<dbReference type="AlphaFoldDB" id="A0A9W6B0D9"/>
<evidence type="ECO:0000313" key="2">
    <source>
        <dbReference type="Proteomes" id="UP001144204"/>
    </source>
</evidence>
<gene>
    <name evidence="1" type="ORF">WR164_02550</name>
</gene>
<evidence type="ECO:0000313" key="1">
    <source>
        <dbReference type="EMBL" id="GLB46276.1"/>
    </source>
</evidence>
<proteinExistence type="predicted"/>
<keyword evidence="2" id="KW-1185">Reference proteome</keyword>